<evidence type="ECO:0000313" key="3">
    <source>
        <dbReference type="EMBL" id="KUJ13037.1"/>
    </source>
</evidence>
<reference evidence="3 4" key="1">
    <citation type="submission" date="2015-10" db="EMBL/GenBank/DDBJ databases">
        <title>Full genome of DAOMC 229536 Phialocephala scopiformis, a fungal endophyte of spruce producing the potent anti-insectan compound rugulosin.</title>
        <authorList>
            <consortium name="DOE Joint Genome Institute"/>
            <person name="Walker A.K."/>
            <person name="Frasz S.L."/>
            <person name="Seifert K.A."/>
            <person name="Miller J.D."/>
            <person name="Mondo S.J."/>
            <person name="Labutti K."/>
            <person name="Lipzen A."/>
            <person name="Dockter R."/>
            <person name="Kennedy M."/>
            <person name="Grigoriev I.V."/>
            <person name="Spatafora J.W."/>
        </authorList>
    </citation>
    <scope>NUCLEOTIDE SEQUENCE [LARGE SCALE GENOMIC DNA]</scope>
    <source>
        <strain evidence="3 4">CBS 120377</strain>
    </source>
</reference>
<dbReference type="AlphaFoldDB" id="A0A194WZK1"/>
<dbReference type="EMBL" id="KQ947423">
    <property type="protein sequence ID" value="KUJ13037.1"/>
    <property type="molecule type" value="Genomic_DNA"/>
</dbReference>
<dbReference type="InParanoid" id="A0A194WZK1"/>
<dbReference type="OrthoDB" id="2688021at2759"/>
<evidence type="ECO:0000256" key="2">
    <source>
        <dbReference type="SAM" id="Phobius"/>
    </source>
</evidence>
<protein>
    <submittedName>
        <fullName evidence="3">Uncharacterized protein</fullName>
    </submittedName>
</protein>
<proteinExistence type="predicted"/>
<feature type="transmembrane region" description="Helical" evidence="2">
    <location>
        <begin position="141"/>
        <end position="167"/>
    </location>
</feature>
<accession>A0A194WZK1</accession>
<dbReference type="Proteomes" id="UP000070700">
    <property type="component" value="Unassembled WGS sequence"/>
</dbReference>
<feature type="transmembrane region" description="Helical" evidence="2">
    <location>
        <begin position="436"/>
        <end position="455"/>
    </location>
</feature>
<name>A0A194WZK1_MOLSC</name>
<dbReference type="KEGG" id="psco:LY89DRAFT_699562"/>
<keyword evidence="4" id="KW-1185">Reference proteome</keyword>
<gene>
    <name evidence="3" type="ORF">LY89DRAFT_699562</name>
</gene>
<sequence>MELSDLPLAPKQPTLQDDIGQPHGYDKAPTTKFLALMGLGASWILGIVCVIVGSGAVTKSTTSEATKAYQNKSAIAGPYHDWPGAKVSPAAAEILPLLVSFIVTALMESTGLIHETSLRWALQDKLVFNSNLRLFTFVRQYFCFGAISNILHAVFIVVSYAAASLMFAISPSQNFCNHFSHTLGNEIYNGCGDFVALATPAVCALGIGLLGQAGLATWQMLSVRIPTWSANPLDTAWASVEGGTRARVPGRCMMSVHEAGLDTGPKYPKARQLSIWKAHKEARRIMYFVWTLTVFSFVWFGVTQGTLAYKTKNPTNGQPCSGCNAYLGNNWNLIPDQGKSPTSAAVIVEFSSSFYAGIHTPLHCAELITNLSRDEKTWRQCYSSRPYAPRPNALFRASTSWVAVTLFVLKAVLHWLFGKGMTYAYNWGIFLRPPQLLYLSFGASILTAFTTFLSFQRPNDEQPATFSHVQTLVDLVDEWHLQIFWGDKGAIGEHEVRHAGTSAFPLNTIIRDAMYEGSLLVQESNSEAAVN</sequence>
<feature type="transmembrane region" description="Helical" evidence="2">
    <location>
        <begin position="33"/>
        <end position="57"/>
    </location>
</feature>
<feature type="transmembrane region" description="Helical" evidence="2">
    <location>
        <begin position="187"/>
        <end position="210"/>
    </location>
</feature>
<evidence type="ECO:0000313" key="4">
    <source>
        <dbReference type="Proteomes" id="UP000070700"/>
    </source>
</evidence>
<dbReference type="RefSeq" id="XP_018067392.1">
    <property type="nucleotide sequence ID" value="XM_018217064.1"/>
</dbReference>
<keyword evidence="2" id="KW-0812">Transmembrane</keyword>
<feature type="region of interest" description="Disordered" evidence="1">
    <location>
        <begin position="1"/>
        <end position="23"/>
    </location>
</feature>
<dbReference type="STRING" id="149040.A0A194WZK1"/>
<keyword evidence="2" id="KW-0472">Membrane</keyword>
<evidence type="ECO:0000256" key="1">
    <source>
        <dbReference type="SAM" id="MobiDB-lite"/>
    </source>
</evidence>
<dbReference type="GeneID" id="28826790"/>
<organism evidence="3 4">
    <name type="scientific">Mollisia scopiformis</name>
    <name type="common">Conifer needle endophyte fungus</name>
    <name type="synonym">Phialocephala scopiformis</name>
    <dbReference type="NCBI Taxonomy" id="149040"/>
    <lineage>
        <taxon>Eukaryota</taxon>
        <taxon>Fungi</taxon>
        <taxon>Dikarya</taxon>
        <taxon>Ascomycota</taxon>
        <taxon>Pezizomycotina</taxon>
        <taxon>Leotiomycetes</taxon>
        <taxon>Helotiales</taxon>
        <taxon>Mollisiaceae</taxon>
        <taxon>Mollisia</taxon>
    </lineage>
</organism>
<feature type="transmembrane region" description="Helical" evidence="2">
    <location>
        <begin position="285"/>
        <end position="302"/>
    </location>
</feature>
<keyword evidence="2" id="KW-1133">Transmembrane helix</keyword>
<feature type="transmembrane region" description="Helical" evidence="2">
    <location>
        <begin position="393"/>
        <end position="416"/>
    </location>
</feature>